<dbReference type="Proteomes" id="UP001458880">
    <property type="component" value="Unassembled WGS sequence"/>
</dbReference>
<evidence type="ECO:0000313" key="3">
    <source>
        <dbReference type="Proteomes" id="UP001458880"/>
    </source>
</evidence>
<organism evidence="2 3">
    <name type="scientific">Popillia japonica</name>
    <name type="common">Japanese beetle</name>
    <dbReference type="NCBI Taxonomy" id="7064"/>
    <lineage>
        <taxon>Eukaryota</taxon>
        <taxon>Metazoa</taxon>
        <taxon>Ecdysozoa</taxon>
        <taxon>Arthropoda</taxon>
        <taxon>Hexapoda</taxon>
        <taxon>Insecta</taxon>
        <taxon>Pterygota</taxon>
        <taxon>Neoptera</taxon>
        <taxon>Endopterygota</taxon>
        <taxon>Coleoptera</taxon>
        <taxon>Polyphaga</taxon>
        <taxon>Scarabaeiformia</taxon>
        <taxon>Scarabaeidae</taxon>
        <taxon>Rutelinae</taxon>
        <taxon>Popillia</taxon>
    </lineage>
</organism>
<dbReference type="AlphaFoldDB" id="A0AAW1MBN2"/>
<reference evidence="2 3" key="1">
    <citation type="journal article" date="2024" name="BMC Genomics">
        <title>De novo assembly and annotation of Popillia japonica's genome with initial clues to its potential as an invasive pest.</title>
        <authorList>
            <person name="Cucini C."/>
            <person name="Boschi S."/>
            <person name="Funari R."/>
            <person name="Cardaioli E."/>
            <person name="Iannotti N."/>
            <person name="Marturano G."/>
            <person name="Paoli F."/>
            <person name="Bruttini M."/>
            <person name="Carapelli A."/>
            <person name="Frati F."/>
            <person name="Nardi F."/>
        </authorList>
    </citation>
    <scope>NUCLEOTIDE SEQUENCE [LARGE SCALE GENOMIC DNA]</scope>
    <source>
        <strain evidence="2">DMR45628</strain>
    </source>
</reference>
<accession>A0AAW1MBN2</accession>
<evidence type="ECO:0000256" key="1">
    <source>
        <dbReference type="SAM" id="MobiDB-lite"/>
    </source>
</evidence>
<evidence type="ECO:0000313" key="2">
    <source>
        <dbReference type="EMBL" id="KAK9743955.1"/>
    </source>
</evidence>
<name>A0AAW1MBN2_POPJA</name>
<gene>
    <name evidence="2" type="ORF">QE152_g8224</name>
</gene>
<dbReference type="EMBL" id="JASPKY010000064">
    <property type="protein sequence ID" value="KAK9743955.1"/>
    <property type="molecule type" value="Genomic_DNA"/>
</dbReference>
<sequence length="108" mass="12502">MKTVPTDLKEEVSTMKTVPTDLKEEVSRSRKRAVVNSEKLIKDSSNRSKRRKVESNELRRGLRPKRQNWPIPRADLIQLYKRHFRIKEGTTAKEAKLADTESGPDTTL</sequence>
<keyword evidence="3" id="KW-1185">Reference proteome</keyword>
<feature type="region of interest" description="Disordered" evidence="1">
    <location>
        <begin position="89"/>
        <end position="108"/>
    </location>
</feature>
<protein>
    <submittedName>
        <fullName evidence="2">Uncharacterized protein</fullName>
    </submittedName>
</protein>
<feature type="region of interest" description="Disordered" evidence="1">
    <location>
        <begin position="1"/>
        <end position="68"/>
    </location>
</feature>
<feature type="compositionally biased region" description="Basic and acidic residues" evidence="1">
    <location>
        <begin position="89"/>
        <end position="99"/>
    </location>
</feature>
<comment type="caution">
    <text evidence="2">The sequence shown here is derived from an EMBL/GenBank/DDBJ whole genome shotgun (WGS) entry which is preliminary data.</text>
</comment>
<proteinExistence type="predicted"/>